<evidence type="ECO:0000313" key="1">
    <source>
        <dbReference type="EMBL" id="MBX52531.1"/>
    </source>
</evidence>
<organism evidence="1">
    <name type="scientific">Rhizophora mucronata</name>
    <name type="common">Asiatic mangrove</name>
    <dbReference type="NCBI Taxonomy" id="61149"/>
    <lineage>
        <taxon>Eukaryota</taxon>
        <taxon>Viridiplantae</taxon>
        <taxon>Streptophyta</taxon>
        <taxon>Embryophyta</taxon>
        <taxon>Tracheophyta</taxon>
        <taxon>Spermatophyta</taxon>
        <taxon>Magnoliopsida</taxon>
        <taxon>eudicotyledons</taxon>
        <taxon>Gunneridae</taxon>
        <taxon>Pentapetalae</taxon>
        <taxon>rosids</taxon>
        <taxon>fabids</taxon>
        <taxon>Malpighiales</taxon>
        <taxon>Rhizophoraceae</taxon>
        <taxon>Rhizophora</taxon>
    </lineage>
</organism>
<name>A0A2P2PD15_RHIMU</name>
<protein>
    <submittedName>
        <fullName evidence="1">Uncharacterized protein</fullName>
    </submittedName>
</protein>
<sequence>MKNCTHCITCVQASEKPERNTTRKQEKAGFISSLENKIRAQIATHTHKLSFAYAKIQP</sequence>
<dbReference type="EMBL" id="GGEC01072047">
    <property type="protein sequence ID" value="MBX52531.1"/>
    <property type="molecule type" value="Transcribed_RNA"/>
</dbReference>
<dbReference type="AlphaFoldDB" id="A0A2P2PD15"/>
<accession>A0A2P2PD15</accession>
<reference evidence="1" key="1">
    <citation type="submission" date="2018-02" db="EMBL/GenBank/DDBJ databases">
        <title>Rhizophora mucronata_Transcriptome.</title>
        <authorList>
            <person name="Meera S.P."/>
            <person name="Sreeshan A."/>
            <person name="Augustine A."/>
        </authorList>
    </citation>
    <scope>NUCLEOTIDE SEQUENCE</scope>
    <source>
        <tissue evidence="1">Leaf</tissue>
    </source>
</reference>
<proteinExistence type="predicted"/>